<gene>
    <name evidence="2" type="ORF">BMAGN_0277</name>
</gene>
<organism evidence="2 3">
    <name type="scientific">Bifidobacterium magnum</name>
    <dbReference type="NCBI Taxonomy" id="1692"/>
    <lineage>
        <taxon>Bacteria</taxon>
        <taxon>Bacillati</taxon>
        <taxon>Actinomycetota</taxon>
        <taxon>Actinomycetes</taxon>
        <taxon>Bifidobacteriales</taxon>
        <taxon>Bifidobacteriaceae</taxon>
        <taxon>Bifidobacterium</taxon>
    </lineage>
</organism>
<name>A0A087BBB9_9BIFI</name>
<dbReference type="RefSeq" id="WP_081640909.1">
    <property type="nucleotide sequence ID" value="NZ_JGZB01000004.1"/>
</dbReference>
<dbReference type="SUPFAM" id="SSF53448">
    <property type="entry name" value="Nucleotide-diphospho-sugar transferases"/>
    <property type="match status" value="1"/>
</dbReference>
<evidence type="ECO:0000313" key="2">
    <source>
        <dbReference type="EMBL" id="KFI68319.1"/>
    </source>
</evidence>
<evidence type="ECO:0000313" key="3">
    <source>
        <dbReference type="Proteomes" id="UP000029052"/>
    </source>
</evidence>
<reference evidence="2 3" key="1">
    <citation type="submission" date="2014-03" db="EMBL/GenBank/DDBJ databases">
        <title>Genomics of Bifidobacteria.</title>
        <authorList>
            <person name="Ventura M."/>
            <person name="Milani C."/>
            <person name="Lugli G.A."/>
        </authorList>
    </citation>
    <scope>NUCLEOTIDE SEQUENCE [LARGE SCALE GENOMIC DNA]</scope>
    <source>
        <strain evidence="2 3">LMG 11591</strain>
    </source>
</reference>
<dbReference type="Proteomes" id="UP000029052">
    <property type="component" value="Unassembled WGS sequence"/>
</dbReference>
<keyword evidence="2" id="KW-0808">Transferase</keyword>
<dbReference type="EMBL" id="JGZB01000004">
    <property type="protein sequence ID" value="KFI68319.1"/>
    <property type="molecule type" value="Genomic_DNA"/>
</dbReference>
<dbReference type="PANTHER" id="PTHR43685">
    <property type="entry name" value="GLYCOSYLTRANSFERASE"/>
    <property type="match status" value="1"/>
</dbReference>
<comment type="caution">
    <text evidence="2">The sequence shown here is derived from an EMBL/GenBank/DDBJ whole genome shotgun (WGS) entry which is preliminary data.</text>
</comment>
<dbReference type="InterPro" id="IPR050834">
    <property type="entry name" value="Glycosyltransf_2"/>
</dbReference>
<dbReference type="GO" id="GO:0044010">
    <property type="term" value="P:single-species biofilm formation"/>
    <property type="evidence" value="ECO:0007669"/>
    <property type="project" value="TreeGrafter"/>
</dbReference>
<feature type="domain" description="Glycosyltransferase 2-like" evidence="1">
    <location>
        <begin position="9"/>
        <end position="173"/>
    </location>
</feature>
<dbReference type="GO" id="GO:0016740">
    <property type="term" value="F:transferase activity"/>
    <property type="evidence" value="ECO:0007669"/>
    <property type="project" value="UniProtKB-KW"/>
</dbReference>
<proteinExistence type="predicted"/>
<accession>A0A087BBB9</accession>
<dbReference type="InterPro" id="IPR029044">
    <property type="entry name" value="Nucleotide-diphossugar_trans"/>
</dbReference>
<dbReference type="STRING" id="1692.BMAGN_0277"/>
<evidence type="ECO:0000259" key="1">
    <source>
        <dbReference type="Pfam" id="PF00535"/>
    </source>
</evidence>
<dbReference type="PANTHER" id="PTHR43685:SF13">
    <property type="entry name" value="O ANTIGEN BIOSYNTHESIS RHAMNOSYLTRANSFERASE RFBN"/>
    <property type="match status" value="1"/>
</dbReference>
<protein>
    <submittedName>
        <fullName evidence="2">Glycosyl transferase family 2</fullName>
    </submittedName>
</protein>
<dbReference type="Gene3D" id="3.90.550.10">
    <property type="entry name" value="Spore Coat Polysaccharide Biosynthesis Protein SpsA, Chain A"/>
    <property type="match status" value="1"/>
</dbReference>
<dbReference type="Pfam" id="PF00535">
    <property type="entry name" value="Glycos_transf_2"/>
    <property type="match status" value="1"/>
</dbReference>
<dbReference type="AlphaFoldDB" id="A0A087BBB9"/>
<dbReference type="eggNOG" id="COG1216">
    <property type="taxonomic scope" value="Bacteria"/>
</dbReference>
<dbReference type="InterPro" id="IPR001173">
    <property type="entry name" value="Glyco_trans_2-like"/>
</dbReference>
<sequence>MTDSFNNISIIIPTLNAEKYIEKQLESLQSQSIELSEIIVIDSDSTDKTREIAQNYPNVSVLKIDRKDFNHGGTRDWALRKSKGDFVFFLTQDALPKSDHYVENMLKPFRNTKVAMVTGRQYPRDDARPSERLVRLKRYTPNSRVTTFADIERLGMDAFFASDTCSAYRRSAYLAVGGFERDVLTNEDMFIAAKFLKEGYAVAYEGDAEVFHSHNFTYMQQYRRNYVVGMEIERHKELLMNTSETGQGFSLVKYVVGNLLKEGHPIEAVRFIGECGFRFMGNRLGRRNG</sequence>
<keyword evidence="3" id="KW-1185">Reference proteome</keyword>
<dbReference type="CDD" id="cd00761">
    <property type="entry name" value="Glyco_tranf_GTA_type"/>
    <property type="match status" value="1"/>
</dbReference>